<gene>
    <name evidence="3" type="ORF">P167DRAFT_549423</name>
</gene>
<sequence length="382" mass="43044">MPSSTSGSQIANFLNPDRCLWFAIGILASCVAYTAQCQFQTLKARRTRAAARKAPRDETVYVASGNTFVALKSTMYSPEARRILSRRLGTAVSVEVLTVFARSSDPVIRDLVAVIVRQRVASRSYMFYLARCIESRRGHDRVTSLLELRFIITPRVPPLDPSCDFARFDPHWSPLILDTLRDKYVLEAVIKSLVGVLLSIFYEGHDYPSTARQTLFLLSVLMQYYKHATELAVYHGLVEWMRLLRRRCAVQEGLMLWLGPCRREFAPRGELAVCMRHRAGFSALMVGDGPFRGATSLDAGLTRCVVMVMRMQGGMELLVKAALWGGGVLPRDLSELDSENEDGEDGEDGEEGEEGEDGEEGEEYVEYEWDEEDELEDDEDEE</sequence>
<reference evidence="3 4" key="1">
    <citation type="journal article" date="2018" name="Nat. Ecol. Evol.">
        <title>Pezizomycetes genomes reveal the molecular basis of ectomycorrhizal truffle lifestyle.</title>
        <authorList>
            <person name="Murat C."/>
            <person name="Payen T."/>
            <person name="Noel B."/>
            <person name="Kuo A."/>
            <person name="Morin E."/>
            <person name="Chen J."/>
            <person name="Kohler A."/>
            <person name="Krizsan K."/>
            <person name="Balestrini R."/>
            <person name="Da Silva C."/>
            <person name="Montanini B."/>
            <person name="Hainaut M."/>
            <person name="Levati E."/>
            <person name="Barry K.W."/>
            <person name="Belfiori B."/>
            <person name="Cichocki N."/>
            <person name="Clum A."/>
            <person name="Dockter R.B."/>
            <person name="Fauchery L."/>
            <person name="Guy J."/>
            <person name="Iotti M."/>
            <person name="Le Tacon F."/>
            <person name="Lindquist E.A."/>
            <person name="Lipzen A."/>
            <person name="Malagnac F."/>
            <person name="Mello A."/>
            <person name="Molinier V."/>
            <person name="Miyauchi S."/>
            <person name="Poulain J."/>
            <person name="Riccioni C."/>
            <person name="Rubini A."/>
            <person name="Sitrit Y."/>
            <person name="Splivallo R."/>
            <person name="Traeger S."/>
            <person name="Wang M."/>
            <person name="Zifcakova L."/>
            <person name="Wipf D."/>
            <person name="Zambonelli A."/>
            <person name="Paolocci F."/>
            <person name="Nowrousian M."/>
            <person name="Ottonello S."/>
            <person name="Baldrian P."/>
            <person name="Spatafora J.W."/>
            <person name="Henrissat B."/>
            <person name="Nagy L.G."/>
            <person name="Aury J.M."/>
            <person name="Wincker P."/>
            <person name="Grigoriev I.V."/>
            <person name="Bonfante P."/>
            <person name="Martin F.M."/>
        </authorList>
    </citation>
    <scope>NUCLEOTIDE SEQUENCE [LARGE SCALE GENOMIC DNA]</scope>
    <source>
        <strain evidence="3 4">CCBAS932</strain>
    </source>
</reference>
<evidence type="ECO:0000313" key="3">
    <source>
        <dbReference type="EMBL" id="RPB07815.1"/>
    </source>
</evidence>
<protein>
    <submittedName>
        <fullName evidence="3">Uncharacterized protein</fullName>
    </submittedName>
</protein>
<keyword evidence="4" id="KW-1185">Reference proteome</keyword>
<evidence type="ECO:0000256" key="2">
    <source>
        <dbReference type="SAM" id="Phobius"/>
    </source>
</evidence>
<feature type="region of interest" description="Disordered" evidence="1">
    <location>
        <begin position="333"/>
        <end position="382"/>
    </location>
</feature>
<proteinExistence type="predicted"/>
<keyword evidence="2" id="KW-0472">Membrane</keyword>
<organism evidence="3 4">
    <name type="scientific">Morchella conica CCBAS932</name>
    <dbReference type="NCBI Taxonomy" id="1392247"/>
    <lineage>
        <taxon>Eukaryota</taxon>
        <taxon>Fungi</taxon>
        <taxon>Dikarya</taxon>
        <taxon>Ascomycota</taxon>
        <taxon>Pezizomycotina</taxon>
        <taxon>Pezizomycetes</taxon>
        <taxon>Pezizales</taxon>
        <taxon>Morchellaceae</taxon>
        <taxon>Morchella</taxon>
    </lineage>
</organism>
<accession>A0A3N4KPX0</accession>
<keyword evidence="2" id="KW-0812">Transmembrane</keyword>
<dbReference type="EMBL" id="ML119174">
    <property type="protein sequence ID" value="RPB07815.1"/>
    <property type="molecule type" value="Genomic_DNA"/>
</dbReference>
<feature type="transmembrane region" description="Helical" evidence="2">
    <location>
        <begin position="20"/>
        <end position="39"/>
    </location>
</feature>
<dbReference type="Proteomes" id="UP000277580">
    <property type="component" value="Unassembled WGS sequence"/>
</dbReference>
<feature type="compositionally biased region" description="Acidic residues" evidence="1">
    <location>
        <begin position="335"/>
        <end position="382"/>
    </location>
</feature>
<dbReference type="InParanoid" id="A0A3N4KPX0"/>
<dbReference type="AlphaFoldDB" id="A0A3N4KPX0"/>
<name>A0A3N4KPX0_9PEZI</name>
<evidence type="ECO:0000313" key="4">
    <source>
        <dbReference type="Proteomes" id="UP000277580"/>
    </source>
</evidence>
<keyword evidence="2" id="KW-1133">Transmembrane helix</keyword>
<dbReference type="OrthoDB" id="5396566at2759"/>
<evidence type="ECO:0000256" key="1">
    <source>
        <dbReference type="SAM" id="MobiDB-lite"/>
    </source>
</evidence>